<proteinExistence type="predicted"/>
<dbReference type="PANTHER" id="PTHR19879">
    <property type="entry name" value="TRANSCRIPTION INITIATION FACTOR TFIID"/>
    <property type="match status" value="1"/>
</dbReference>
<sequence length="473" mass="54674">MFFHIIYDRIIYDRIIYDRIIYDRIIYDRIIYDRIIYDRIIYDRIIYDRIIYDHIIYDRIIYDRIIYDCIIYDRIIYDRIIYDCIIYDRIIYDRIIWSILFREAHILQGSVQLLQFEVEEHPALHLHFTRSRQPCHIVGRDVHLTNQFEPFFIHPKLSGLDIFTWPKVLKSKKKDIARTKTSVSTVLMRIVLAPWVTASLVCTIIRPSAFSKEVQNAFSPTVLLLLLKNEQSGNCDLVKLSGFRNVRHFQNTNEQNSEEGSLNSKQEAKTGMLDSVQNAFSPTVPLLLQKNEQSGNCDLVNLSGFCNVRHFQNTTVTFHPNGMYVMSGSSDKTVRMWDINMAKMVRVFVGHKGPVRTIAFSPDGKFLASAGDDMRVKIWDLVAAKCITEFKGHTGPVCSLSWSGDSEVLASCGVDTTVRIWNIKAVNILSYNYSSSKMSMYMTRCANLLSVHYTPTNSLVCIGTETLSESKVK</sequence>
<dbReference type="PRINTS" id="PR00320">
    <property type="entry name" value="GPROTEINBRPT"/>
</dbReference>
<feature type="repeat" description="WD" evidence="3">
    <location>
        <begin position="390"/>
        <end position="431"/>
    </location>
</feature>
<dbReference type="PROSITE" id="PS00678">
    <property type="entry name" value="WD_REPEATS_1"/>
    <property type="match status" value="3"/>
</dbReference>
<dbReference type="Pfam" id="PF00400">
    <property type="entry name" value="WD40"/>
    <property type="match status" value="3"/>
</dbReference>
<evidence type="ECO:0000256" key="1">
    <source>
        <dbReference type="ARBA" id="ARBA00022574"/>
    </source>
</evidence>
<reference evidence="4" key="1">
    <citation type="submission" date="2020-11" db="EMBL/GenBank/DDBJ databases">
        <authorList>
            <person name="Tran Van P."/>
        </authorList>
    </citation>
    <scope>NUCLEOTIDE SEQUENCE</scope>
</reference>
<feature type="repeat" description="WD" evidence="3">
    <location>
        <begin position="348"/>
        <end position="389"/>
    </location>
</feature>
<dbReference type="InterPro" id="IPR019775">
    <property type="entry name" value="WD40_repeat_CS"/>
</dbReference>
<accession>A0A7R9PQ42</accession>
<protein>
    <submittedName>
        <fullName evidence="4">Uncharacterized protein</fullName>
    </submittedName>
</protein>
<dbReference type="PROSITE" id="PS50294">
    <property type="entry name" value="WD_REPEATS_REGION"/>
    <property type="match status" value="3"/>
</dbReference>
<dbReference type="PROSITE" id="PS50082">
    <property type="entry name" value="WD_REPEATS_2"/>
    <property type="match status" value="3"/>
</dbReference>
<gene>
    <name evidence="4" type="ORF">TGEB3V08_LOCUS9125</name>
</gene>
<evidence type="ECO:0000256" key="3">
    <source>
        <dbReference type="PROSITE-ProRule" id="PRU00221"/>
    </source>
</evidence>
<dbReference type="AlphaFoldDB" id="A0A7R9PQ42"/>
<dbReference type="InterPro" id="IPR036322">
    <property type="entry name" value="WD40_repeat_dom_sf"/>
</dbReference>
<dbReference type="SMART" id="SM00320">
    <property type="entry name" value="WD40"/>
    <property type="match status" value="3"/>
</dbReference>
<dbReference type="Gene3D" id="2.130.10.10">
    <property type="entry name" value="YVTN repeat-like/Quinoprotein amine dehydrogenase"/>
    <property type="match status" value="2"/>
</dbReference>
<dbReference type="InterPro" id="IPR015943">
    <property type="entry name" value="WD40/YVTN_repeat-like_dom_sf"/>
</dbReference>
<name>A0A7R9PQ42_TIMGE</name>
<dbReference type="PANTHER" id="PTHR19879:SF5">
    <property type="entry name" value="WD REPEAT-CONTAINING PROTEIN 55 HOMOLOG"/>
    <property type="match status" value="1"/>
</dbReference>
<feature type="repeat" description="WD" evidence="3">
    <location>
        <begin position="314"/>
        <end position="347"/>
    </location>
</feature>
<dbReference type="InterPro" id="IPR020472">
    <property type="entry name" value="WD40_PAC1"/>
</dbReference>
<keyword evidence="2" id="KW-0677">Repeat</keyword>
<evidence type="ECO:0000313" key="4">
    <source>
        <dbReference type="EMBL" id="CAD7604396.1"/>
    </source>
</evidence>
<organism evidence="4">
    <name type="scientific">Timema genevievae</name>
    <name type="common">Walking stick</name>
    <dbReference type="NCBI Taxonomy" id="629358"/>
    <lineage>
        <taxon>Eukaryota</taxon>
        <taxon>Metazoa</taxon>
        <taxon>Ecdysozoa</taxon>
        <taxon>Arthropoda</taxon>
        <taxon>Hexapoda</taxon>
        <taxon>Insecta</taxon>
        <taxon>Pterygota</taxon>
        <taxon>Neoptera</taxon>
        <taxon>Polyneoptera</taxon>
        <taxon>Phasmatodea</taxon>
        <taxon>Timematodea</taxon>
        <taxon>Timematoidea</taxon>
        <taxon>Timematidae</taxon>
        <taxon>Timema</taxon>
    </lineage>
</organism>
<dbReference type="InterPro" id="IPR001680">
    <property type="entry name" value="WD40_rpt"/>
</dbReference>
<dbReference type="SUPFAM" id="SSF50978">
    <property type="entry name" value="WD40 repeat-like"/>
    <property type="match status" value="1"/>
</dbReference>
<evidence type="ECO:0000256" key="2">
    <source>
        <dbReference type="ARBA" id="ARBA00022737"/>
    </source>
</evidence>
<keyword evidence="1 3" id="KW-0853">WD repeat</keyword>
<dbReference type="EMBL" id="OE843968">
    <property type="protein sequence ID" value="CAD7604396.1"/>
    <property type="molecule type" value="Genomic_DNA"/>
</dbReference>